<evidence type="ECO:0000313" key="1">
    <source>
        <dbReference type="EMBL" id="GME25523.1"/>
    </source>
</evidence>
<reference evidence="1" key="1">
    <citation type="submission" date="2024-09" db="EMBL/GenBank/DDBJ databases">
        <title>Draft Genome Sequences of Neofusicoccum parvum.</title>
        <authorList>
            <person name="Ashida A."/>
            <person name="Camagna M."/>
            <person name="Tanaka A."/>
            <person name="Takemoto D."/>
        </authorList>
    </citation>
    <scope>NUCLEOTIDE SEQUENCE</scope>
    <source>
        <strain evidence="1">PPO83</strain>
    </source>
</reference>
<sequence length="128" mass="14109">MDRQNDQSSTQRWGLSDTLREALDSRVKSFLETLDATRSSTSYSKAMNAWGVTPRRDSVQSECGESSAAAEERAMAMSEETTDTLVAVAEDHSLDAQIMLAESVIAKPTEKAATEPEKEKVIHLIILF</sequence>
<dbReference type="EMBL" id="BSXG01000020">
    <property type="protein sequence ID" value="GME25523.1"/>
    <property type="molecule type" value="Genomic_DNA"/>
</dbReference>
<evidence type="ECO:0000313" key="2">
    <source>
        <dbReference type="Proteomes" id="UP001165186"/>
    </source>
</evidence>
<protein>
    <submittedName>
        <fullName evidence="1">Uncharacterized protein</fullName>
    </submittedName>
</protein>
<accession>A0ACB5RYL0</accession>
<organism evidence="1 2">
    <name type="scientific">Neofusicoccum parvum</name>
    <dbReference type="NCBI Taxonomy" id="310453"/>
    <lineage>
        <taxon>Eukaryota</taxon>
        <taxon>Fungi</taxon>
        <taxon>Dikarya</taxon>
        <taxon>Ascomycota</taxon>
        <taxon>Pezizomycotina</taxon>
        <taxon>Dothideomycetes</taxon>
        <taxon>Dothideomycetes incertae sedis</taxon>
        <taxon>Botryosphaeriales</taxon>
        <taxon>Botryosphaeriaceae</taxon>
        <taxon>Neofusicoccum</taxon>
    </lineage>
</organism>
<proteinExistence type="predicted"/>
<keyword evidence="2" id="KW-1185">Reference proteome</keyword>
<comment type="caution">
    <text evidence="1">The sequence shown here is derived from an EMBL/GenBank/DDBJ whole genome shotgun (WGS) entry which is preliminary data.</text>
</comment>
<dbReference type="Proteomes" id="UP001165186">
    <property type="component" value="Unassembled WGS sequence"/>
</dbReference>
<gene>
    <name evidence="1" type="primary">g11365</name>
    <name evidence="1" type="ORF">NpPPO83_00011365</name>
</gene>
<name>A0ACB5RYL0_9PEZI</name>